<gene>
    <name evidence="1" type="ORF">ETAA8_57960</name>
</gene>
<keyword evidence="2" id="KW-1185">Reference proteome</keyword>
<protein>
    <submittedName>
        <fullName evidence="1">Uncharacterized protein</fullName>
    </submittedName>
</protein>
<dbReference type="EMBL" id="CP036274">
    <property type="protein sequence ID" value="QDU30649.1"/>
    <property type="molecule type" value="Genomic_DNA"/>
</dbReference>
<dbReference type="AlphaFoldDB" id="A0A517YK97"/>
<accession>A0A517YK97</accession>
<evidence type="ECO:0000313" key="1">
    <source>
        <dbReference type="EMBL" id="QDU30649.1"/>
    </source>
</evidence>
<organism evidence="1 2">
    <name type="scientific">Anatilimnocola aggregata</name>
    <dbReference type="NCBI Taxonomy" id="2528021"/>
    <lineage>
        <taxon>Bacteria</taxon>
        <taxon>Pseudomonadati</taxon>
        <taxon>Planctomycetota</taxon>
        <taxon>Planctomycetia</taxon>
        <taxon>Pirellulales</taxon>
        <taxon>Pirellulaceae</taxon>
        <taxon>Anatilimnocola</taxon>
    </lineage>
</organism>
<evidence type="ECO:0000313" key="2">
    <source>
        <dbReference type="Proteomes" id="UP000315017"/>
    </source>
</evidence>
<dbReference type="Proteomes" id="UP000315017">
    <property type="component" value="Chromosome"/>
</dbReference>
<dbReference type="KEGG" id="aagg:ETAA8_57960"/>
<sequence length="348" mass="38917">MLCIARTWALYGSAGHRNCARPKALYLAQEPIPRTCASPWLGNGNTPARASSVNVNTTSGGDMELDRYYTIPPGFPFPTWGTHPKDIGKMRRDQEAWAMCGATLFPWVNPKMVPVNYRGPLPRWVPKYAAKLYNLRAIQLVALDRADCRRLPDKTFCPPSFVNTDAKHWTCKSLWCPFCWGRLVAAAQWQRMRKVGPYYFARQQLLEAVNTQYVEPFSQPLENIRLLLSGACKALVATLGAAKSPGTLRLAVLEPTTAGWKVEARVLAFVPLNFTEKCVETASPGLSVVYHRTYGKKHEMAKLVGRHCEYPFGLLTRPAAEVKQVLELREGLRLMSSTGVFRATDSSP</sequence>
<reference evidence="1 2" key="1">
    <citation type="submission" date="2019-02" db="EMBL/GenBank/DDBJ databases">
        <title>Deep-cultivation of Planctomycetes and their phenomic and genomic characterization uncovers novel biology.</title>
        <authorList>
            <person name="Wiegand S."/>
            <person name="Jogler M."/>
            <person name="Boedeker C."/>
            <person name="Pinto D."/>
            <person name="Vollmers J."/>
            <person name="Rivas-Marin E."/>
            <person name="Kohn T."/>
            <person name="Peeters S.H."/>
            <person name="Heuer A."/>
            <person name="Rast P."/>
            <person name="Oberbeckmann S."/>
            <person name="Bunk B."/>
            <person name="Jeske O."/>
            <person name="Meyerdierks A."/>
            <person name="Storesund J.E."/>
            <person name="Kallscheuer N."/>
            <person name="Luecker S."/>
            <person name="Lage O.M."/>
            <person name="Pohl T."/>
            <person name="Merkel B.J."/>
            <person name="Hornburger P."/>
            <person name="Mueller R.-W."/>
            <person name="Bruemmer F."/>
            <person name="Labrenz M."/>
            <person name="Spormann A.M."/>
            <person name="Op den Camp H."/>
            <person name="Overmann J."/>
            <person name="Amann R."/>
            <person name="Jetten M.S.M."/>
            <person name="Mascher T."/>
            <person name="Medema M.H."/>
            <person name="Devos D.P."/>
            <person name="Kaster A.-K."/>
            <person name="Ovreas L."/>
            <person name="Rohde M."/>
            <person name="Galperin M.Y."/>
            <person name="Jogler C."/>
        </authorList>
    </citation>
    <scope>NUCLEOTIDE SEQUENCE [LARGE SCALE GENOMIC DNA]</scope>
    <source>
        <strain evidence="1 2">ETA_A8</strain>
    </source>
</reference>
<name>A0A517YK97_9BACT</name>
<proteinExistence type="predicted"/>